<reference evidence="7 8" key="2">
    <citation type="submission" date="2020-03" db="EMBL/GenBank/DDBJ databases">
        <authorList>
            <person name="Ichikawa N."/>
            <person name="Kimura A."/>
            <person name="Kitahashi Y."/>
            <person name="Uohara A."/>
        </authorList>
    </citation>
    <scope>NUCLEOTIDE SEQUENCE [LARGE SCALE GENOMIC DNA]</scope>
    <source>
        <strain evidence="7 8">NBRC 108638</strain>
    </source>
</reference>
<keyword evidence="3" id="KW-0804">Transcription</keyword>
<dbReference type="AlphaFoldDB" id="A0A6V8KVD3"/>
<feature type="domain" description="HTH tetR-type" evidence="6">
    <location>
        <begin position="53"/>
        <end position="118"/>
    </location>
</feature>
<evidence type="ECO:0000256" key="2">
    <source>
        <dbReference type="ARBA" id="ARBA00023125"/>
    </source>
</evidence>
<dbReference type="Gene3D" id="1.10.357.10">
    <property type="entry name" value="Tetracycline Repressor, domain 2"/>
    <property type="match status" value="1"/>
</dbReference>
<dbReference type="InterPro" id="IPR009057">
    <property type="entry name" value="Homeodomain-like_sf"/>
</dbReference>
<dbReference type="InterPro" id="IPR011075">
    <property type="entry name" value="TetR_C"/>
</dbReference>
<comment type="caution">
    <text evidence="7">The sequence shown here is derived from an EMBL/GenBank/DDBJ whole genome shotgun (WGS) entry which is preliminary data.</text>
</comment>
<dbReference type="Proteomes" id="UP000482960">
    <property type="component" value="Unassembled WGS sequence"/>
</dbReference>
<dbReference type="Pfam" id="PF00440">
    <property type="entry name" value="TetR_N"/>
    <property type="match status" value="1"/>
</dbReference>
<dbReference type="GO" id="GO:0000976">
    <property type="term" value="F:transcription cis-regulatory region binding"/>
    <property type="evidence" value="ECO:0007669"/>
    <property type="project" value="TreeGrafter"/>
</dbReference>
<dbReference type="InterPro" id="IPR001647">
    <property type="entry name" value="HTH_TetR"/>
</dbReference>
<reference evidence="7 8" key="1">
    <citation type="submission" date="2020-03" db="EMBL/GenBank/DDBJ databases">
        <title>Whole genome shotgun sequence of Phytohabitans rumicis NBRC 108638.</title>
        <authorList>
            <person name="Komaki H."/>
            <person name="Tamura T."/>
        </authorList>
    </citation>
    <scope>NUCLEOTIDE SEQUENCE [LARGE SCALE GENOMIC DNA]</scope>
    <source>
        <strain evidence="7 8">NBRC 108638</strain>
    </source>
</reference>
<dbReference type="PANTHER" id="PTHR30055:SF148">
    <property type="entry name" value="TETR-FAMILY TRANSCRIPTIONAL REGULATOR"/>
    <property type="match status" value="1"/>
</dbReference>
<evidence type="ECO:0000313" key="8">
    <source>
        <dbReference type="Proteomes" id="UP000482960"/>
    </source>
</evidence>
<dbReference type="Pfam" id="PF16859">
    <property type="entry name" value="TetR_C_11"/>
    <property type="match status" value="1"/>
</dbReference>
<proteinExistence type="predicted"/>
<dbReference type="GO" id="GO:0003700">
    <property type="term" value="F:DNA-binding transcription factor activity"/>
    <property type="evidence" value="ECO:0007669"/>
    <property type="project" value="TreeGrafter"/>
</dbReference>
<keyword evidence="1" id="KW-0805">Transcription regulation</keyword>
<dbReference type="EMBL" id="BLPG01000001">
    <property type="protein sequence ID" value="GFJ87784.1"/>
    <property type="molecule type" value="Genomic_DNA"/>
</dbReference>
<dbReference type="PANTHER" id="PTHR30055">
    <property type="entry name" value="HTH-TYPE TRANSCRIPTIONAL REGULATOR RUTR"/>
    <property type="match status" value="1"/>
</dbReference>
<name>A0A6V8KVD3_9ACTN</name>
<evidence type="ECO:0000256" key="1">
    <source>
        <dbReference type="ARBA" id="ARBA00023015"/>
    </source>
</evidence>
<sequence length="264" mass="28969">MSARLRRGLALVVLIGVAGGDLVILLPCLRTPGMIRDARATMGYGARMAVRSESSRQAILQATIDLLGDQPPGPVSLQKLSIERIARQAGVSKMTIYRWWPSKAAVVIDSFLDNHVAQTPVKATGRALEALRQHMASLARVYAGPEGRLVAQLIAECQFDPATLQEFKQRFWQGRREAVTQLIERAMREGDLRSDVEPDEVAEALYAPIYFRLLFQTGPLDAESTERLVDVALAGFGPNAAPRVIGKSKSERPQARPRSARKSA</sequence>
<protein>
    <recommendedName>
        <fullName evidence="6">HTH tetR-type domain-containing protein</fullName>
    </recommendedName>
</protein>
<feature type="region of interest" description="Disordered" evidence="5">
    <location>
        <begin position="242"/>
        <end position="264"/>
    </location>
</feature>
<evidence type="ECO:0000259" key="6">
    <source>
        <dbReference type="PROSITE" id="PS50977"/>
    </source>
</evidence>
<evidence type="ECO:0000256" key="3">
    <source>
        <dbReference type="ARBA" id="ARBA00023163"/>
    </source>
</evidence>
<feature type="DNA-binding region" description="H-T-H motif" evidence="4">
    <location>
        <begin position="81"/>
        <end position="100"/>
    </location>
</feature>
<dbReference type="SUPFAM" id="SSF48498">
    <property type="entry name" value="Tetracyclin repressor-like, C-terminal domain"/>
    <property type="match status" value="1"/>
</dbReference>
<dbReference type="Gene3D" id="1.10.10.60">
    <property type="entry name" value="Homeodomain-like"/>
    <property type="match status" value="1"/>
</dbReference>
<gene>
    <name evidence="7" type="ORF">Prum_014260</name>
</gene>
<evidence type="ECO:0000256" key="5">
    <source>
        <dbReference type="SAM" id="MobiDB-lite"/>
    </source>
</evidence>
<dbReference type="InterPro" id="IPR036271">
    <property type="entry name" value="Tet_transcr_reg_TetR-rel_C_sf"/>
</dbReference>
<accession>A0A6V8KVD3</accession>
<organism evidence="7 8">
    <name type="scientific">Phytohabitans rumicis</name>
    <dbReference type="NCBI Taxonomy" id="1076125"/>
    <lineage>
        <taxon>Bacteria</taxon>
        <taxon>Bacillati</taxon>
        <taxon>Actinomycetota</taxon>
        <taxon>Actinomycetes</taxon>
        <taxon>Micromonosporales</taxon>
        <taxon>Micromonosporaceae</taxon>
    </lineage>
</organism>
<dbReference type="InterPro" id="IPR050109">
    <property type="entry name" value="HTH-type_TetR-like_transc_reg"/>
</dbReference>
<keyword evidence="8" id="KW-1185">Reference proteome</keyword>
<keyword evidence="2 4" id="KW-0238">DNA-binding</keyword>
<evidence type="ECO:0000256" key="4">
    <source>
        <dbReference type="PROSITE-ProRule" id="PRU00335"/>
    </source>
</evidence>
<dbReference type="PROSITE" id="PS50977">
    <property type="entry name" value="HTH_TETR_2"/>
    <property type="match status" value="1"/>
</dbReference>
<evidence type="ECO:0000313" key="7">
    <source>
        <dbReference type="EMBL" id="GFJ87784.1"/>
    </source>
</evidence>
<dbReference type="SUPFAM" id="SSF46689">
    <property type="entry name" value="Homeodomain-like"/>
    <property type="match status" value="1"/>
</dbReference>